<sequence>MQTPEVTVIGVGALGTALIRAFSAQHILVKSIFNRTEKDAESLADEHDIAIASARPKARSELASLVFITVSDSAIPEVTRHLVQLDDDLSGMTVIHCSGNEPADILHPLRDRGAHIASMHPLQTFTSASGPTDFEDIYFSLHGDSNVFPMLQRIAQQLGAHTMEVTSQQKADLHAAAVFASNYLITLLQAATETASTAGLSEQNVKEALLPLVQTTLKNAKGQALPEALSGPIKRGDVKTIEDHLTLLNNQPELRSLYCNLGRKTVALAQSSGYLDEETAVELKEVLR</sequence>
<feature type="domain" description="DUF2520" evidence="2">
    <location>
        <begin position="137"/>
        <end position="265"/>
    </location>
</feature>
<reference evidence="3 4" key="1">
    <citation type="submission" date="2021-03" db="EMBL/GenBank/DDBJ databases">
        <title>Aliifodinibius sp. nov., a new bacterium isolated from saline soil.</title>
        <authorList>
            <person name="Galisteo C."/>
            <person name="De La Haba R."/>
            <person name="Sanchez-Porro C."/>
            <person name="Ventosa A."/>
        </authorList>
    </citation>
    <scope>NUCLEOTIDE SEQUENCE [LARGE SCALE GENOMIC DNA]</scope>
    <source>
        <strain evidence="3 4">1BSP15-2V2</strain>
    </source>
</reference>
<dbReference type="Gene3D" id="1.10.1040.20">
    <property type="entry name" value="ProC-like, C-terminal domain"/>
    <property type="match status" value="1"/>
</dbReference>
<evidence type="ECO:0000259" key="1">
    <source>
        <dbReference type="Pfam" id="PF10727"/>
    </source>
</evidence>
<evidence type="ECO:0000313" key="4">
    <source>
        <dbReference type="Proteomes" id="UP001207918"/>
    </source>
</evidence>
<dbReference type="Pfam" id="PF10728">
    <property type="entry name" value="DUF2520"/>
    <property type="match status" value="1"/>
</dbReference>
<keyword evidence="4" id="KW-1185">Reference proteome</keyword>
<dbReference type="Gene3D" id="3.40.50.720">
    <property type="entry name" value="NAD(P)-binding Rossmann-like Domain"/>
    <property type="match status" value="1"/>
</dbReference>
<dbReference type="Pfam" id="PF10727">
    <property type="entry name" value="Rossmann-like"/>
    <property type="match status" value="1"/>
</dbReference>
<dbReference type="InterPro" id="IPR018931">
    <property type="entry name" value="DUF2520"/>
</dbReference>
<dbReference type="SUPFAM" id="SSF48179">
    <property type="entry name" value="6-phosphogluconate dehydrogenase C-terminal domain-like"/>
    <property type="match status" value="1"/>
</dbReference>
<dbReference type="EMBL" id="JAGGJA010000003">
    <property type="protein sequence ID" value="MCW9706405.1"/>
    <property type="molecule type" value="Genomic_DNA"/>
</dbReference>
<dbReference type="InterPro" id="IPR019665">
    <property type="entry name" value="OxRdtase/DH_put_Rossmann_dom"/>
</dbReference>
<accession>A0ABT3PKM5</accession>
<gene>
    <name evidence="3" type="ORF">J6I44_06045</name>
</gene>
<dbReference type="PANTHER" id="PTHR40459:SF1">
    <property type="entry name" value="CONSERVED HYPOTHETICAL ALANINE AND LEUCINE RICH PROTEIN"/>
    <property type="match status" value="1"/>
</dbReference>
<comment type="caution">
    <text evidence="3">The sequence shown here is derived from an EMBL/GenBank/DDBJ whole genome shotgun (WGS) entry which is preliminary data.</text>
</comment>
<protein>
    <submittedName>
        <fullName evidence="3">DUF2520 domain-containing protein</fullName>
    </submittedName>
</protein>
<name>A0ABT3PKM5_9BACT</name>
<feature type="domain" description="Putative oxidoreductase/dehydrogenase Rossmann-like" evidence="1">
    <location>
        <begin position="5"/>
        <end position="121"/>
    </location>
</feature>
<proteinExistence type="predicted"/>
<dbReference type="InterPro" id="IPR008927">
    <property type="entry name" value="6-PGluconate_DH-like_C_sf"/>
</dbReference>
<dbReference type="SUPFAM" id="SSF51735">
    <property type="entry name" value="NAD(P)-binding Rossmann-fold domains"/>
    <property type="match status" value="1"/>
</dbReference>
<dbReference type="RefSeq" id="WP_265765111.1">
    <property type="nucleotide sequence ID" value="NZ_JAGGJA010000003.1"/>
</dbReference>
<organism evidence="3 4">
    <name type="scientific">Fodinibius salsisoli</name>
    <dbReference type="NCBI Taxonomy" id="2820877"/>
    <lineage>
        <taxon>Bacteria</taxon>
        <taxon>Pseudomonadati</taxon>
        <taxon>Balneolota</taxon>
        <taxon>Balneolia</taxon>
        <taxon>Balneolales</taxon>
        <taxon>Balneolaceae</taxon>
        <taxon>Fodinibius</taxon>
    </lineage>
</organism>
<dbReference type="Proteomes" id="UP001207918">
    <property type="component" value="Unassembled WGS sequence"/>
</dbReference>
<evidence type="ECO:0000313" key="3">
    <source>
        <dbReference type="EMBL" id="MCW9706405.1"/>
    </source>
</evidence>
<evidence type="ECO:0000259" key="2">
    <source>
        <dbReference type="Pfam" id="PF10728"/>
    </source>
</evidence>
<dbReference type="PANTHER" id="PTHR40459">
    <property type="entry name" value="CONSERVED HYPOTHETICAL ALANINE AND LEUCINE RICH PROTEIN"/>
    <property type="match status" value="1"/>
</dbReference>
<dbReference type="InterPro" id="IPR036291">
    <property type="entry name" value="NAD(P)-bd_dom_sf"/>
</dbReference>
<dbReference type="InterPro" id="IPR037108">
    <property type="entry name" value="TM1727-like_C_sf"/>
</dbReference>